<organism evidence="2 3">
    <name type="scientific">Candidatus Amesbacteria bacterium GW2011_GWA1_47_16</name>
    <dbReference type="NCBI Taxonomy" id="1618353"/>
    <lineage>
        <taxon>Bacteria</taxon>
        <taxon>Candidatus Amesiibacteriota</taxon>
    </lineage>
</organism>
<feature type="transmembrane region" description="Helical" evidence="1">
    <location>
        <begin position="95"/>
        <end position="115"/>
    </location>
</feature>
<dbReference type="Proteomes" id="UP000034364">
    <property type="component" value="Unassembled WGS sequence"/>
</dbReference>
<keyword evidence="1" id="KW-1133">Transmembrane helix</keyword>
<proteinExistence type="predicted"/>
<name>A0A0G1UDY0_9BACT</name>
<protein>
    <recommendedName>
        <fullName evidence="4">Membrane protein 6-pyruvoyl-tetrahydropterin synthase-related domain-containing protein</fullName>
    </recommendedName>
</protein>
<evidence type="ECO:0000256" key="1">
    <source>
        <dbReference type="SAM" id="Phobius"/>
    </source>
</evidence>
<feature type="transmembrane region" description="Helical" evidence="1">
    <location>
        <begin position="148"/>
        <end position="171"/>
    </location>
</feature>
<gene>
    <name evidence="2" type="ORF">UX87_C0009G0015</name>
</gene>
<dbReference type="EMBL" id="LCNV01000009">
    <property type="protein sequence ID" value="KKU64333.1"/>
    <property type="molecule type" value="Genomic_DNA"/>
</dbReference>
<feature type="transmembrane region" description="Helical" evidence="1">
    <location>
        <begin position="509"/>
        <end position="529"/>
    </location>
</feature>
<evidence type="ECO:0000313" key="2">
    <source>
        <dbReference type="EMBL" id="KKU64333.1"/>
    </source>
</evidence>
<feature type="transmembrane region" description="Helical" evidence="1">
    <location>
        <begin position="347"/>
        <end position="365"/>
    </location>
</feature>
<feature type="transmembrane region" description="Helical" evidence="1">
    <location>
        <begin position="279"/>
        <end position="300"/>
    </location>
</feature>
<evidence type="ECO:0008006" key="4">
    <source>
        <dbReference type="Google" id="ProtNLM"/>
    </source>
</evidence>
<keyword evidence="1" id="KW-0812">Transmembrane</keyword>
<feature type="transmembrane region" description="Helical" evidence="1">
    <location>
        <begin position="121"/>
        <end position="141"/>
    </location>
</feature>
<comment type="caution">
    <text evidence="2">The sequence shown here is derived from an EMBL/GenBank/DDBJ whole genome shotgun (WGS) entry which is preliminary data.</text>
</comment>
<accession>A0A0G1UDY0</accession>
<feature type="transmembrane region" description="Helical" evidence="1">
    <location>
        <begin position="177"/>
        <end position="200"/>
    </location>
</feature>
<evidence type="ECO:0000313" key="3">
    <source>
        <dbReference type="Proteomes" id="UP000034364"/>
    </source>
</evidence>
<dbReference type="PATRIC" id="fig|1618353.3.peg.389"/>
<reference evidence="2 3" key="1">
    <citation type="journal article" date="2015" name="Nature">
        <title>rRNA introns, odd ribosomes, and small enigmatic genomes across a large radiation of phyla.</title>
        <authorList>
            <person name="Brown C.T."/>
            <person name="Hug L.A."/>
            <person name="Thomas B.C."/>
            <person name="Sharon I."/>
            <person name="Castelle C.J."/>
            <person name="Singh A."/>
            <person name="Wilkins M.J."/>
            <person name="Williams K.H."/>
            <person name="Banfield J.F."/>
        </authorList>
    </citation>
    <scope>NUCLEOTIDE SEQUENCE [LARGE SCALE GENOMIC DNA]</scope>
</reference>
<dbReference type="AlphaFoldDB" id="A0A0G1UDY0"/>
<keyword evidence="1" id="KW-0472">Membrane</keyword>
<feature type="transmembrane region" description="Helical" evidence="1">
    <location>
        <begin position="212"/>
        <end position="231"/>
    </location>
</feature>
<feature type="transmembrane region" description="Helical" evidence="1">
    <location>
        <begin position="63"/>
        <end position="83"/>
    </location>
</feature>
<feature type="transmembrane region" description="Helical" evidence="1">
    <location>
        <begin position="307"/>
        <end position="327"/>
    </location>
</feature>
<feature type="transmembrane region" description="Helical" evidence="1">
    <location>
        <begin position="372"/>
        <end position="390"/>
    </location>
</feature>
<sequence length="544" mass="61171">MKKFAPVIIIGIFSLAGLSALIHPGLYTAHDIWHNVARLYHYQQAVSDGQFPPAWIGTLAQGYGYPLFIFSYHLPWLIALPFLSAGLSIPSVLKLLFFLSFFLSGLSMFSLARHLTRSRKAAVLASILYLWAPYRFYIIFVSASMGSAWVFVFAPLLLLGFYLTSIPLIAFALAGIILSHFIGLFTFLPVVALFFLWLLFSFPSPLRLIKSGVYGILLGLCLAAFYLIPAVRYSPLTISRDSTKGFSQIYTNNFVYLKQLIYSPWGYGPVSHTAKDGEVSFQIGIAHWGSVILLTLLLTIRRTRHSRLLSLGLILSFLISVIAMLDVSRPWWDLAQKILVLDYPTRFLSPALFISSLSAGVAFLLSPAKLRLLLLSLLIVLTLYANRNHLRVNLYSDEPVATYFTSELTTNTHHEYFPLSADARLLDQPSPPTEPYLYLSQFMQSTDTFFFSAATSSASVVSLRQVDFPGQTLYLDGRKINYSPDTRGRISLNLPVGTHYVYVRYYPTFLMQLSRLISLVSLAIVLYLAGKKIIRQNRTHNGYV</sequence>